<organism evidence="1 2">
    <name type="scientific">Bythopirellula polymerisocia</name>
    <dbReference type="NCBI Taxonomy" id="2528003"/>
    <lineage>
        <taxon>Bacteria</taxon>
        <taxon>Pseudomonadati</taxon>
        <taxon>Planctomycetota</taxon>
        <taxon>Planctomycetia</taxon>
        <taxon>Pirellulales</taxon>
        <taxon>Lacipirellulaceae</taxon>
        <taxon>Bythopirellula</taxon>
    </lineage>
</organism>
<protein>
    <submittedName>
        <fullName evidence="1">Uncharacterized protein</fullName>
    </submittedName>
</protein>
<reference evidence="1 2" key="1">
    <citation type="submission" date="2019-02" db="EMBL/GenBank/DDBJ databases">
        <title>Deep-cultivation of Planctomycetes and their phenomic and genomic characterization uncovers novel biology.</title>
        <authorList>
            <person name="Wiegand S."/>
            <person name="Jogler M."/>
            <person name="Boedeker C."/>
            <person name="Pinto D."/>
            <person name="Vollmers J."/>
            <person name="Rivas-Marin E."/>
            <person name="Kohn T."/>
            <person name="Peeters S.H."/>
            <person name="Heuer A."/>
            <person name="Rast P."/>
            <person name="Oberbeckmann S."/>
            <person name="Bunk B."/>
            <person name="Jeske O."/>
            <person name="Meyerdierks A."/>
            <person name="Storesund J.E."/>
            <person name="Kallscheuer N."/>
            <person name="Luecker S."/>
            <person name="Lage O.M."/>
            <person name="Pohl T."/>
            <person name="Merkel B.J."/>
            <person name="Hornburger P."/>
            <person name="Mueller R.-W."/>
            <person name="Bruemmer F."/>
            <person name="Labrenz M."/>
            <person name="Spormann A.M."/>
            <person name="Op Den Camp H."/>
            <person name="Overmann J."/>
            <person name="Amann R."/>
            <person name="Jetten M.S.M."/>
            <person name="Mascher T."/>
            <person name="Medema M.H."/>
            <person name="Devos D.P."/>
            <person name="Kaster A.-K."/>
            <person name="Ovreas L."/>
            <person name="Rohde M."/>
            <person name="Galperin M.Y."/>
            <person name="Jogler C."/>
        </authorList>
    </citation>
    <scope>NUCLEOTIDE SEQUENCE [LARGE SCALE GENOMIC DNA]</scope>
    <source>
        <strain evidence="1 2">Pla144</strain>
    </source>
</reference>
<gene>
    <name evidence="1" type="ORF">Pla144_48290</name>
</gene>
<sequence length="129" mass="14546">MSGDLTKADKRKVRQLAGIAWERELRQELLKIAAAIEEMENGSLSPFEVNDSIHIFHEGASRDLYRHYADSHPWLGVCRAYCDRVLTDEDLVDASDEVRNGIREFAASLAKLDAEAGISDEEGRENLEK</sequence>
<accession>A0A5C6C9E5</accession>
<comment type="caution">
    <text evidence="1">The sequence shown here is derived from an EMBL/GenBank/DDBJ whole genome shotgun (WGS) entry which is preliminary data.</text>
</comment>
<evidence type="ECO:0000313" key="2">
    <source>
        <dbReference type="Proteomes" id="UP000318437"/>
    </source>
</evidence>
<dbReference type="Proteomes" id="UP000318437">
    <property type="component" value="Unassembled WGS sequence"/>
</dbReference>
<dbReference type="AlphaFoldDB" id="A0A5C6C9E5"/>
<dbReference type="OrthoDB" id="285332at2"/>
<evidence type="ECO:0000313" key="1">
    <source>
        <dbReference type="EMBL" id="TWU20778.1"/>
    </source>
</evidence>
<proteinExistence type="predicted"/>
<name>A0A5C6C9E5_9BACT</name>
<dbReference type="RefSeq" id="WP_146453045.1">
    <property type="nucleotide sequence ID" value="NZ_SJPS01000013.1"/>
</dbReference>
<dbReference type="EMBL" id="SJPS01000013">
    <property type="protein sequence ID" value="TWU20778.1"/>
    <property type="molecule type" value="Genomic_DNA"/>
</dbReference>
<keyword evidence="2" id="KW-1185">Reference proteome</keyword>